<dbReference type="InterPro" id="IPR006597">
    <property type="entry name" value="Sel1-like"/>
</dbReference>
<keyword evidence="3" id="KW-1185">Reference proteome</keyword>
<evidence type="ECO:0000313" key="3">
    <source>
        <dbReference type="Proteomes" id="UP000789831"/>
    </source>
</evidence>
<dbReference type="Proteomes" id="UP000789831">
    <property type="component" value="Unassembled WGS sequence"/>
</dbReference>
<evidence type="ECO:0000313" key="2">
    <source>
        <dbReference type="EMBL" id="CAG8523897.1"/>
    </source>
</evidence>
<comment type="caution">
    <text evidence="2">The sequence shown here is derived from an EMBL/GenBank/DDBJ whole genome shotgun (WGS) entry which is preliminary data.</text>
</comment>
<name>A0A9N9FCC5_9GLOM</name>
<protein>
    <submittedName>
        <fullName evidence="2">5484_t:CDS:1</fullName>
    </submittedName>
</protein>
<sequence>METLEELYEIFYSVPDPGGSDEYLLTAIDNWLPKKNLTRKQIFQLLHVLDHKQENHTVTKNEKYACILGIFYYYGIGTPVNYELAFEHYKVSAESNDALGQNQLGYCYHYGTGTIKDRNAGFEWFRRSAMNGNICGQRTLGHYYYFALACSRDYRQAFYWYMKAHESGNPRAARVIATCYFEGNGTFLDYHCGFRWARKTGRRYLHHAISHYQST</sequence>
<dbReference type="SUPFAM" id="SSF81901">
    <property type="entry name" value="HCP-like"/>
    <property type="match status" value="1"/>
</dbReference>
<dbReference type="InterPro" id="IPR011990">
    <property type="entry name" value="TPR-like_helical_dom_sf"/>
</dbReference>
<accession>A0A9N9FCC5</accession>
<dbReference type="PANTHER" id="PTHR11102">
    <property type="entry name" value="SEL-1-LIKE PROTEIN"/>
    <property type="match status" value="1"/>
</dbReference>
<dbReference type="SMART" id="SM00671">
    <property type="entry name" value="SEL1"/>
    <property type="match status" value="3"/>
</dbReference>
<dbReference type="EMBL" id="CAJVPL010000716">
    <property type="protein sequence ID" value="CAG8523897.1"/>
    <property type="molecule type" value="Genomic_DNA"/>
</dbReference>
<comment type="similarity">
    <text evidence="1">Belongs to the sel-1 family.</text>
</comment>
<evidence type="ECO:0000256" key="1">
    <source>
        <dbReference type="ARBA" id="ARBA00038101"/>
    </source>
</evidence>
<reference evidence="2" key="1">
    <citation type="submission" date="2021-06" db="EMBL/GenBank/DDBJ databases">
        <authorList>
            <person name="Kallberg Y."/>
            <person name="Tangrot J."/>
            <person name="Rosling A."/>
        </authorList>
    </citation>
    <scope>NUCLEOTIDE SEQUENCE</scope>
    <source>
        <strain evidence="2">MT106</strain>
    </source>
</reference>
<dbReference type="OrthoDB" id="2384430at2759"/>
<dbReference type="Gene3D" id="1.25.40.10">
    <property type="entry name" value="Tetratricopeptide repeat domain"/>
    <property type="match status" value="1"/>
</dbReference>
<gene>
    <name evidence="2" type="ORF">AGERDE_LOCUS5379</name>
</gene>
<dbReference type="PANTHER" id="PTHR11102:SF160">
    <property type="entry name" value="ERAD-ASSOCIATED E3 UBIQUITIN-PROTEIN LIGASE COMPONENT HRD3"/>
    <property type="match status" value="1"/>
</dbReference>
<organism evidence="2 3">
    <name type="scientific">Ambispora gerdemannii</name>
    <dbReference type="NCBI Taxonomy" id="144530"/>
    <lineage>
        <taxon>Eukaryota</taxon>
        <taxon>Fungi</taxon>
        <taxon>Fungi incertae sedis</taxon>
        <taxon>Mucoromycota</taxon>
        <taxon>Glomeromycotina</taxon>
        <taxon>Glomeromycetes</taxon>
        <taxon>Archaeosporales</taxon>
        <taxon>Ambisporaceae</taxon>
        <taxon>Ambispora</taxon>
    </lineage>
</organism>
<dbReference type="AlphaFoldDB" id="A0A9N9FCC5"/>
<dbReference type="InterPro" id="IPR050767">
    <property type="entry name" value="Sel1_AlgK"/>
</dbReference>
<dbReference type="Pfam" id="PF08238">
    <property type="entry name" value="Sel1"/>
    <property type="match status" value="4"/>
</dbReference>
<proteinExistence type="inferred from homology"/>